<proteinExistence type="predicted"/>
<sequence>MMILISALIYISMFHLHHFQYYDDEKNKPDLKNVQ</sequence>
<name>A0A183LUC3_9TREM</name>
<dbReference type="Proteomes" id="UP000277204">
    <property type="component" value="Unassembled WGS sequence"/>
</dbReference>
<dbReference type="AlphaFoldDB" id="A0A183LUC3"/>
<evidence type="ECO:0000313" key="1">
    <source>
        <dbReference type="EMBL" id="VDO76133.1"/>
    </source>
</evidence>
<evidence type="ECO:0000313" key="2">
    <source>
        <dbReference type="Proteomes" id="UP000277204"/>
    </source>
</evidence>
<reference evidence="1 2" key="1">
    <citation type="submission" date="2018-11" db="EMBL/GenBank/DDBJ databases">
        <authorList>
            <consortium name="Pathogen Informatics"/>
        </authorList>
    </citation>
    <scope>NUCLEOTIDE SEQUENCE [LARGE SCALE GENOMIC DNA]</scope>
    <source>
        <strain evidence="1 2">Zambia</strain>
    </source>
</reference>
<organism evidence="1 2">
    <name type="scientific">Schistosoma margrebowiei</name>
    <dbReference type="NCBI Taxonomy" id="48269"/>
    <lineage>
        <taxon>Eukaryota</taxon>
        <taxon>Metazoa</taxon>
        <taxon>Spiralia</taxon>
        <taxon>Lophotrochozoa</taxon>
        <taxon>Platyhelminthes</taxon>
        <taxon>Trematoda</taxon>
        <taxon>Digenea</taxon>
        <taxon>Strigeidida</taxon>
        <taxon>Schistosomatoidea</taxon>
        <taxon>Schistosomatidae</taxon>
        <taxon>Schistosoma</taxon>
    </lineage>
</organism>
<accession>A0A183LUC3</accession>
<keyword evidence="2" id="KW-1185">Reference proteome</keyword>
<dbReference type="EMBL" id="UZAI01002978">
    <property type="protein sequence ID" value="VDO76133.1"/>
    <property type="molecule type" value="Genomic_DNA"/>
</dbReference>
<protein>
    <submittedName>
        <fullName evidence="1">Uncharacterized protein</fullName>
    </submittedName>
</protein>
<gene>
    <name evidence="1" type="ORF">SMRZ_LOCUS7398</name>
</gene>